<protein>
    <submittedName>
        <fullName evidence="1">EexN family lipoprotein</fullName>
    </submittedName>
</protein>
<keyword evidence="2" id="KW-1185">Reference proteome</keyword>
<accession>A0A6L7G518</accession>
<proteinExistence type="predicted"/>
<organism evidence="1 2">
    <name type="scientific">Pseudooceanicola albus</name>
    <dbReference type="NCBI Taxonomy" id="2692189"/>
    <lineage>
        <taxon>Bacteria</taxon>
        <taxon>Pseudomonadati</taxon>
        <taxon>Pseudomonadota</taxon>
        <taxon>Alphaproteobacteria</taxon>
        <taxon>Rhodobacterales</taxon>
        <taxon>Paracoccaceae</taxon>
        <taxon>Pseudooceanicola</taxon>
    </lineage>
</organism>
<dbReference type="NCBIfam" id="NF033894">
    <property type="entry name" value="Eex_IncN"/>
    <property type="match status" value="1"/>
</dbReference>
<sequence>MKMIFLTALLITLSACKEEAQTVDFYKSSPEARADTLSNCEIGQASEANCRNARAAQDFVDSQNDRSVVERYFGG</sequence>
<name>A0A6L7G518_9RHOB</name>
<dbReference type="AlphaFoldDB" id="A0A6L7G518"/>
<evidence type="ECO:0000313" key="2">
    <source>
        <dbReference type="Proteomes" id="UP000477911"/>
    </source>
</evidence>
<dbReference type="InterPro" id="IPR047937">
    <property type="entry name" value="Eex_IncN-like"/>
</dbReference>
<dbReference type="EMBL" id="WUMU01000016">
    <property type="protein sequence ID" value="MXN18939.1"/>
    <property type="molecule type" value="Genomic_DNA"/>
</dbReference>
<keyword evidence="1" id="KW-0449">Lipoprotein</keyword>
<dbReference type="Proteomes" id="UP000477911">
    <property type="component" value="Unassembled WGS sequence"/>
</dbReference>
<gene>
    <name evidence="1" type="ORF">GR170_13910</name>
</gene>
<evidence type="ECO:0000313" key="1">
    <source>
        <dbReference type="EMBL" id="MXN18939.1"/>
    </source>
</evidence>
<dbReference type="RefSeq" id="WP_160895067.1">
    <property type="nucleotide sequence ID" value="NZ_WUMU01000016.1"/>
</dbReference>
<comment type="caution">
    <text evidence="1">The sequence shown here is derived from an EMBL/GenBank/DDBJ whole genome shotgun (WGS) entry which is preliminary data.</text>
</comment>
<dbReference type="PROSITE" id="PS51257">
    <property type="entry name" value="PROKAR_LIPOPROTEIN"/>
    <property type="match status" value="1"/>
</dbReference>
<reference evidence="1 2" key="1">
    <citation type="submission" date="2019-12" db="EMBL/GenBank/DDBJ databases">
        <authorList>
            <person name="Li M."/>
        </authorList>
    </citation>
    <scope>NUCLEOTIDE SEQUENCE [LARGE SCALE GENOMIC DNA]</scope>
    <source>
        <strain evidence="1 2">GBMRC 2024</strain>
    </source>
</reference>